<evidence type="ECO:0000313" key="1">
    <source>
        <dbReference type="EMBL" id="UUI72939.1"/>
    </source>
</evidence>
<dbReference type="RefSeq" id="WP_227577251.1">
    <property type="nucleotide sequence ID" value="NZ_CP101987.1"/>
</dbReference>
<sequence length="227" mass="23850">MPGPAAPPELRVRARESGSKVARRVLDQPLRRIGVVGAILLLAATAAFGGLEEQTQDGPEVLALGTPVEVAPFELTVHRVVWTTDLPGQHLSDQGNRWIGVVATVRSTSDAGVLGTTLQDALTLTDVEGLVTTPGTLEPTATVAVLEDGSSLHPVQPGLTYEVAFLYEHDGSVVPPTRATVSLQRQTWGVGTLDPTPTWRDAVTAVRGEVDVREAVAGEAEAEEGDA</sequence>
<dbReference type="Proteomes" id="UP001316384">
    <property type="component" value="Chromosome"/>
</dbReference>
<keyword evidence="2" id="KW-1185">Reference proteome</keyword>
<organism evidence="1 2">
    <name type="scientific">Cellulomonas xiejunii</name>
    <dbReference type="NCBI Taxonomy" id="2968083"/>
    <lineage>
        <taxon>Bacteria</taxon>
        <taxon>Bacillati</taxon>
        <taxon>Actinomycetota</taxon>
        <taxon>Actinomycetes</taxon>
        <taxon>Micrococcales</taxon>
        <taxon>Cellulomonadaceae</taxon>
        <taxon>Cellulomonas</taxon>
    </lineage>
</organism>
<evidence type="ECO:0000313" key="2">
    <source>
        <dbReference type="Proteomes" id="UP001316384"/>
    </source>
</evidence>
<accession>A0ABY5KT90</accession>
<gene>
    <name evidence="1" type="ORF">NP048_05720</name>
</gene>
<name>A0ABY5KT90_9CELL</name>
<proteinExistence type="predicted"/>
<evidence type="ECO:0008006" key="3">
    <source>
        <dbReference type="Google" id="ProtNLM"/>
    </source>
</evidence>
<protein>
    <recommendedName>
        <fullName evidence="3">DUF4352 domain-containing protein</fullName>
    </recommendedName>
</protein>
<reference evidence="1 2" key="1">
    <citation type="submission" date="2022-07" db="EMBL/GenBank/DDBJ databases">
        <title>Novel species in genus cellulomonas.</title>
        <authorList>
            <person name="Ye L."/>
        </authorList>
    </citation>
    <scope>NUCLEOTIDE SEQUENCE [LARGE SCALE GENOMIC DNA]</scope>
    <source>
        <strain evidence="2">zg-B89</strain>
    </source>
</reference>
<dbReference type="EMBL" id="CP101987">
    <property type="protein sequence ID" value="UUI72939.1"/>
    <property type="molecule type" value="Genomic_DNA"/>
</dbReference>